<evidence type="ECO:0008006" key="4">
    <source>
        <dbReference type="Google" id="ProtNLM"/>
    </source>
</evidence>
<feature type="chain" id="PRO_5040934042" description="UrcA family protein" evidence="1">
    <location>
        <begin position="26"/>
        <end position="111"/>
    </location>
</feature>
<dbReference type="RefSeq" id="WP_214625219.1">
    <property type="nucleotide sequence ID" value="NZ_JAHGAW010000013.1"/>
</dbReference>
<dbReference type="Pfam" id="PF26624">
    <property type="entry name" value="DUF8200"/>
    <property type="match status" value="1"/>
</dbReference>
<gene>
    <name evidence="2" type="ORF">KK488_18650</name>
</gene>
<reference evidence="2" key="1">
    <citation type="submission" date="2021-05" db="EMBL/GenBank/DDBJ databases">
        <title>Genome of Sphingobium sp. strain.</title>
        <authorList>
            <person name="Fan R."/>
        </authorList>
    </citation>
    <scope>NUCLEOTIDE SEQUENCE</scope>
    <source>
        <strain evidence="2">H33</strain>
    </source>
</reference>
<dbReference type="Proteomes" id="UP001138757">
    <property type="component" value="Unassembled WGS sequence"/>
</dbReference>
<evidence type="ECO:0000313" key="3">
    <source>
        <dbReference type="Proteomes" id="UP001138757"/>
    </source>
</evidence>
<organism evidence="2 3">
    <name type="scientific">Sphingobium nicotianae</name>
    <dbReference type="NCBI Taxonomy" id="2782607"/>
    <lineage>
        <taxon>Bacteria</taxon>
        <taxon>Pseudomonadati</taxon>
        <taxon>Pseudomonadota</taxon>
        <taxon>Alphaproteobacteria</taxon>
        <taxon>Sphingomonadales</taxon>
        <taxon>Sphingomonadaceae</taxon>
        <taxon>Sphingobium</taxon>
    </lineage>
</organism>
<feature type="signal peptide" evidence="1">
    <location>
        <begin position="1"/>
        <end position="25"/>
    </location>
</feature>
<accession>A0A9X1IT60</accession>
<comment type="caution">
    <text evidence="2">The sequence shown here is derived from an EMBL/GenBank/DDBJ whole genome shotgun (WGS) entry which is preliminary data.</text>
</comment>
<evidence type="ECO:0000256" key="1">
    <source>
        <dbReference type="SAM" id="SignalP"/>
    </source>
</evidence>
<protein>
    <recommendedName>
        <fullName evidence="4">UrcA family protein</fullName>
    </recommendedName>
</protein>
<proteinExistence type="predicted"/>
<dbReference type="InterPro" id="IPR058067">
    <property type="entry name" value="CC_3452-like"/>
</dbReference>
<name>A0A9X1IT60_9SPHN</name>
<keyword evidence="1" id="KW-0732">Signal</keyword>
<sequence>MIRRETLHLILATALAGTALHTARAADMGYVAMLAGSAPQEQFVAHGLLWRCASARCTAPAANSRPAIVCEAVAKAVGPLATFASGGDPFDGEALARCNAAARQRQKLAVK</sequence>
<dbReference type="NCBIfam" id="NF047636">
    <property type="entry name" value="CC_3452_fam"/>
    <property type="match status" value="1"/>
</dbReference>
<dbReference type="AlphaFoldDB" id="A0A9X1IT60"/>
<evidence type="ECO:0000313" key="2">
    <source>
        <dbReference type="EMBL" id="MBT2188970.1"/>
    </source>
</evidence>
<dbReference type="InterPro" id="IPR058513">
    <property type="entry name" value="DUF8200"/>
</dbReference>
<dbReference type="EMBL" id="JAHGAW010000013">
    <property type="protein sequence ID" value="MBT2188970.1"/>
    <property type="molecule type" value="Genomic_DNA"/>
</dbReference>
<keyword evidence="3" id="KW-1185">Reference proteome</keyword>